<protein>
    <submittedName>
        <fullName evidence="1">Uncharacterized protein</fullName>
    </submittedName>
</protein>
<comment type="caution">
    <text evidence="1">The sequence shown here is derived from an EMBL/GenBank/DDBJ whole genome shotgun (WGS) entry which is preliminary data.</text>
</comment>
<accession>A0A3M7SAR7</accession>
<gene>
    <name evidence="1" type="ORF">BpHYR1_013868</name>
</gene>
<evidence type="ECO:0000313" key="1">
    <source>
        <dbReference type="EMBL" id="RNA32735.1"/>
    </source>
</evidence>
<organism evidence="1 2">
    <name type="scientific">Brachionus plicatilis</name>
    <name type="common">Marine rotifer</name>
    <name type="synonym">Brachionus muelleri</name>
    <dbReference type="NCBI Taxonomy" id="10195"/>
    <lineage>
        <taxon>Eukaryota</taxon>
        <taxon>Metazoa</taxon>
        <taxon>Spiralia</taxon>
        <taxon>Gnathifera</taxon>
        <taxon>Rotifera</taxon>
        <taxon>Eurotatoria</taxon>
        <taxon>Monogononta</taxon>
        <taxon>Pseudotrocha</taxon>
        <taxon>Ploima</taxon>
        <taxon>Brachionidae</taxon>
        <taxon>Brachionus</taxon>
    </lineage>
</organism>
<sequence length="139" mass="16809">MRKTHRPFSYTYLLTCRTAFDFFVKYNHSGLFKVPPQSGTYKTQNKQFRDVKLFFFGQRGPKWSDPKKKNVLFNSKNLNNPFINYIQITHFLKEHEICYYEIKKKINWEISVKKIKKKPAKFQLIISFDDSGKKFFNFI</sequence>
<proteinExistence type="predicted"/>
<keyword evidence="2" id="KW-1185">Reference proteome</keyword>
<dbReference type="AlphaFoldDB" id="A0A3M7SAR7"/>
<dbReference type="EMBL" id="REGN01001757">
    <property type="protein sequence ID" value="RNA32735.1"/>
    <property type="molecule type" value="Genomic_DNA"/>
</dbReference>
<reference evidence="1 2" key="1">
    <citation type="journal article" date="2018" name="Sci. Rep.">
        <title>Genomic signatures of local adaptation to the degree of environmental predictability in rotifers.</title>
        <authorList>
            <person name="Franch-Gras L."/>
            <person name="Hahn C."/>
            <person name="Garcia-Roger E.M."/>
            <person name="Carmona M.J."/>
            <person name="Serra M."/>
            <person name="Gomez A."/>
        </authorList>
    </citation>
    <scope>NUCLEOTIDE SEQUENCE [LARGE SCALE GENOMIC DNA]</scope>
    <source>
        <strain evidence="1">HYR1</strain>
    </source>
</reference>
<dbReference type="Proteomes" id="UP000276133">
    <property type="component" value="Unassembled WGS sequence"/>
</dbReference>
<evidence type="ECO:0000313" key="2">
    <source>
        <dbReference type="Proteomes" id="UP000276133"/>
    </source>
</evidence>
<name>A0A3M7SAR7_BRAPC</name>